<evidence type="ECO:0000256" key="6">
    <source>
        <dbReference type="ARBA" id="ARBA00022642"/>
    </source>
</evidence>
<comment type="similarity">
    <text evidence="2 8">Belongs to the NAPRTase family.</text>
</comment>
<reference evidence="13" key="1">
    <citation type="journal article" date="2014" name="Microb. Cell Fact.">
        <title>Exploiting Issatchenkia orientalis SD108 for succinic acid production.</title>
        <authorList>
            <person name="Xiao H."/>
            <person name="Shao Z."/>
            <person name="Jiang Y."/>
            <person name="Dole S."/>
            <person name="Zhao H."/>
        </authorList>
    </citation>
    <scope>NUCLEOTIDE SEQUENCE [LARGE SCALE GENOMIC DNA]</scope>
    <source>
        <strain evidence="13">SD108</strain>
    </source>
</reference>
<keyword evidence="5 8" id="KW-0436">Ligase</keyword>
<dbReference type="InterPro" id="IPR036068">
    <property type="entry name" value="Nicotinate_pribotase-like_C"/>
</dbReference>
<dbReference type="Gene3D" id="3.20.140.10">
    <property type="entry name" value="nicotinate phosphoribosyltransferase"/>
    <property type="match status" value="1"/>
</dbReference>
<organism evidence="12 13">
    <name type="scientific">Pichia kudriavzevii</name>
    <name type="common">Yeast</name>
    <name type="synonym">Issatchenkia orientalis</name>
    <dbReference type="NCBI Taxonomy" id="4909"/>
    <lineage>
        <taxon>Eukaryota</taxon>
        <taxon>Fungi</taxon>
        <taxon>Dikarya</taxon>
        <taxon>Ascomycota</taxon>
        <taxon>Saccharomycotina</taxon>
        <taxon>Pichiomycetes</taxon>
        <taxon>Pichiales</taxon>
        <taxon>Pichiaceae</taxon>
        <taxon>Pichia</taxon>
    </lineage>
</organism>
<proteinExistence type="inferred from homology"/>
<dbReference type="EMBL" id="CP028773">
    <property type="protein sequence ID" value="AWU73893.1"/>
    <property type="molecule type" value="Genomic_DNA"/>
</dbReference>
<reference evidence="12" key="2">
    <citation type="submission" date="2014-08" db="EMBL/GenBank/DDBJ databases">
        <title>Exploiting Issatchenkia orientalis SD108 for Succinic Acid Production.</title>
        <authorList>
            <person name="Xiao H."/>
            <person name="Shao Z."/>
            <person name="Jiang Y."/>
            <person name="Dole S."/>
            <person name="Zhao H."/>
        </authorList>
    </citation>
    <scope>NUCLEOTIDE SEQUENCE [LARGE SCALE GENOMIC DNA]</scope>
    <source>
        <strain evidence="12">SD108</strain>
    </source>
</reference>
<evidence type="ECO:0000259" key="10">
    <source>
        <dbReference type="Pfam" id="PF17767"/>
    </source>
</evidence>
<dbReference type="Proteomes" id="UP000029867">
    <property type="component" value="Unassembled WGS sequence"/>
</dbReference>
<evidence type="ECO:0000256" key="7">
    <source>
        <dbReference type="ARBA" id="ARBA00048668"/>
    </source>
</evidence>
<evidence type="ECO:0000313" key="12">
    <source>
        <dbReference type="EMBL" id="KGK38779.1"/>
    </source>
</evidence>
<dbReference type="KEGG" id="pkz:C5L36_0A04900"/>
<dbReference type="RefSeq" id="XP_029319370.1">
    <property type="nucleotide sequence ID" value="XM_029463510.1"/>
</dbReference>
<feature type="domain" description="Nicotinate/nicotinamide phosphoribosyltransferase" evidence="9">
    <location>
        <begin position="186"/>
        <end position="408"/>
    </location>
</feature>
<evidence type="ECO:0000256" key="2">
    <source>
        <dbReference type="ARBA" id="ARBA00010897"/>
    </source>
</evidence>
<keyword evidence="6 8" id="KW-0662">Pyridine nucleotide biosynthesis</keyword>
<name>A0A099P3A9_PICKU</name>
<dbReference type="PANTHER" id="PTHR11098">
    <property type="entry name" value="NICOTINATE PHOSPHORIBOSYLTRANSFERASE"/>
    <property type="match status" value="1"/>
</dbReference>
<protein>
    <recommendedName>
        <fullName evidence="3 8">Nicotinate phosphoribosyltransferase</fullName>
        <ecNumber evidence="3 8">6.3.4.21</ecNumber>
    </recommendedName>
</protein>
<evidence type="ECO:0000256" key="3">
    <source>
        <dbReference type="ARBA" id="ARBA00013236"/>
    </source>
</evidence>
<comment type="PTM">
    <text evidence="8">Transiently phosphorylated on a His residue during the reaction cycle. Phosphorylation strongly increases the affinity for substrates and increases the rate of nicotinate D-ribonucleotide production. Dephosphorylation regenerates the low-affinity form of the enzyme, leading to product release.</text>
</comment>
<dbReference type="EC" id="6.3.4.21" evidence="3 8"/>
<dbReference type="VEuPathDB" id="FungiDB:C5L36_0A04900"/>
<keyword evidence="4" id="KW-0597">Phosphoprotein</keyword>
<evidence type="ECO:0000313" key="13">
    <source>
        <dbReference type="Proteomes" id="UP000029867"/>
    </source>
</evidence>
<comment type="catalytic activity">
    <reaction evidence="7 8">
        <text>5-phospho-alpha-D-ribose 1-diphosphate + nicotinate + ATP + H2O = nicotinate beta-D-ribonucleotide + ADP + phosphate + diphosphate</text>
        <dbReference type="Rhea" id="RHEA:36163"/>
        <dbReference type="ChEBI" id="CHEBI:15377"/>
        <dbReference type="ChEBI" id="CHEBI:30616"/>
        <dbReference type="ChEBI" id="CHEBI:32544"/>
        <dbReference type="ChEBI" id="CHEBI:33019"/>
        <dbReference type="ChEBI" id="CHEBI:43474"/>
        <dbReference type="ChEBI" id="CHEBI:57502"/>
        <dbReference type="ChEBI" id="CHEBI:58017"/>
        <dbReference type="ChEBI" id="CHEBI:456216"/>
        <dbReference type="EC" id="6.3.4.21"/>
    </reaction>
</comment>
<dbReference type="Pfam" id="PF17767">
    <property type="entry name" value="NAPRTase_N"/>
    <property type="match status" value="1"/>
</dbReference>
<dbReference type="Proteomes" id="UP000249293">
    <property type="component" value="Chromosome 1"/>
</dbReference>
<evidence type="ECO:0000256" key="4">
    <source>
        <dbReference type="ARBA" id="ARBA00022553"/>
    </source>
</evidence>
<feature type="domain" description="Nicotinate phosphoribosyltransferase N-terminal" evidence="10">
    <location>
        <begin position="11"/>
        <end position="136"/>
    </location>
</feature>
<dbReference type="InterPro" id="IPR040727">
    <property type="entry name" value="NAPRTase_N"/>
</dbReference>
<dbReference type="AlphaFoldDB" id="A0A099P3A9"/>
<dbReference type="PANTHER" id="PTHR11098:SF1">
    <property type="entry name" value="NICOTINATE PHOSPHORIBOSYLTRANSFERASE"/>
    <property type="match status" value="1"/>
</dbReference>
<dbReference type="STRING" id="4909.A0A099P3A9"/>
<dbReference type="GO" id="GO:0034355">
    <property type="term" value="P:NAD+ biosynthetic process via the salvage pathway"/>
    <property type="evidence" value="ECO:0007669"/>
    <property type="project" value="TreeGrafter"/>
</dbReference>
<dbReference type="InterPro" id="IPR006406">
    <property type="entry name" value="Nic_PRibTrfase"/>
</dbReference>
<keyword evidence="14" id="KW-1185">Reference proteome</keyword>
<dbReference type="PIRSF" id="PIRSF000484">
    <property type="entry name" value="NAPRT"/>
    <property type="match status" value="1"/>
</dbReference>
<evidence type="ECO:0000259" key="9">
    <source>
        <dbReference type="Pfam" id="PF04095"/>
    </source>
</evidence>
<comment type="function">
    <text evidence="8">Catalyzes the synthesis of beta-nicotinate D-ribonucleotide from nicotinate and 5-phospho-D-ribose 1-phosphate at the expense of ATP.</text>
</comment>
<comment type="pathway">
    <text evidence="1 8">Cofactor biosynthesis; NAD(+) biosynthesis; nicotinate D-ribonucleotide from nicotinate: step 1/1.</text>
</comment>
<dbReference type="UniPathway" id="UPA00253">
    <property type="reaction ID" value="UER00457"/>
</dbReference>
<dbReference type="OrthoDB" id="193380at2759"/>
<evidence type="ECO:0000256" key="1">
    <source>
        <dbReference type="ARBA" id="ARBA00004952"/>
    </source>
</evidence>
<accession>A0A099P3A9</accession>
<dbReference type="eggNOG" id="KOG2511">
    <property type="taxonomic scope" value="Eukaryota"/>
</dbReference>
<gene>
    <name evidence="11" type="ORF">C5L36_0A04900</name>
    <name evidence="12" type="ORF">JL09_g2088</name>
</gene>
<sequence length="424" mass="48173">MKFEPVITSFLDTDLYKLTMQAAIHRNHPGVSCKFLLTNRTPDKKLNREGYEWLCLQIASLGELKFTEEEIEYLKGKLGYLGSDHFQWLRTVKLRPDTEVTIVPEVTDGMYDLTITAYGDWETVTLYEIPILSLLSEAYFRYVDTKWTINGELVAEYVNGIAKTENLNIVYAQAAHKTKSLSESNCKFSEFGTRRRRSFQVQDAVMRGIVSVPNSTCVGTSNVLFAMRYGLEPVGTIGHEWMMGIGAITGDYTHANKKAMEEYVNTVGHQHAGLALTDTYGTPNYLKQFDEPYVGWYVGVRQDSGNPEEYASTIADWYREKGYNDKVICFSDSLNVEKCKHLKKVCNEIGIGCIFGIGTNLTNDFDTKPLNIVMKLVECGEGHAIKISDNIAKNMGDERTVFRVKKELGYIEKEWDEGDESNRW</sequence>
<reference evidence="11 14" key="3">
    <citation type="submission" date="2018-06" db="EMBL/GenBank/DDBJ databases">
        <title>Population genomics shows no distinction between pathogenic Candida krusei and environmental Pichia kudriavzevii: One species, four names.</title>
        <authorList>
            <person name="Douglass A.P."/>
            <person name="Offei B."/>
            <person name="Braun-Galleani S."/>
            <person name="Coughlan A.Y."/>
            <person name="Martos A."/>
            <person name="Ortiz-Merino R.A."/>
            <person name="Byrne K.P."/>
            <person name="Wolfe K.H."/>
        </authorList>
    </citation>
    <scope>NUCLEOTIDE SEQUENCE [LARGE SCALE GENOMIC DNA]</scope>
    <source>
        <strain evidence="11 14">CBS573</strain>
    </source>
</reference>
<dbReference type="Pfam" id="PF04095">
    <property type="entry name" value="NAPRTase"/>
    <property type="match status" value="1"/>
</dbReference>
<dbReference type="SUPFAM" id="SSF54675">
    <property type="entry name" value="Nicotinate/Quinolinate PRTase N-terminal domain-like"/>
    <property type="match status" value="1"/>
</dbReference>
<dbReference type="SUPFAM" id="SSF51690">
    <property type="entry name" value="Nicotinate/Quinolinate PRTase C-terminal domain-like"/>
    <property type="match status" value="1"/>
</dbReference>
<evidence type="ECO:0000313" key="14">
    <source>
        <dbReference type="Proteomes" id="UP000249293"/>
    </source>
</evidence>
<dbReference type="HOGENOM" id="CLU_030991_0_0_1"/>
<evidence type="ECO:0000256" key="5">
    <source>
        <dbReference type="ARBA" id="ARBA00022598"/>
    </source>
</evidence>
<evidence type="ECO:0000313" key="11">
    <source>
        <dbReference type="EMBL" id="AWU73893.1"/>
    </source>
</evidence>
<evidence type="ECO:0000256" key="8">
    <source>
        <dbReference type="RuleBase" id="RU003838"/>
    </source>
</evidence>
<dbReference type="EMBL" id="JQFK01000016">
    <property type="protein sequence ID" value="KGK38779.1"/>
    <property type="molecule type" value="Genomic_DNA"/>
</dbReference>
<dbReference type="InterPro" id="IPR007229">
    <property type="entry name" value="Nic_PRibTrfase-Fam"/>
</dbReference>
<dbReference type="InterPro" id="IPR041525">
    <property type="entry name" value="N/Namide_PRibTrfase"/>
</dbReference>
<dbReference type="GeneID" id="40381603"/>
<dbReference type="NCBIfam" id="TIGR01514">
    <property type="entry name" value="NAPRTase"/>
    <property type="match status" value="1"/>
</dbReference>
<dbReference type="GO" id="GO:0005829">
    <property type="term" value="C:cytosol"/>
    <property type="evidence" value="ECO:0007669"/>
    <property type="project" value="TreeGrafter"/>
</dbReference>
<dbReference type="GO" id="GO:0004516">
    <property type="term" value="F:nicotinate phosphoribosyltransferase activity"/>
    <property type="evidence" value="ECO:0007669"/>
    <property type="project" value="UniProtKB-UniRule"/>
</dbReference>